<dbReference type="PROSITE" id="PS00166">
    <property type="entry name" value="ENOYL_COA_HYDRATASE"/>
    <property type="match status" value="1"/>
</dbReference>
<dbReference type="FunFam" id="3.90.226.10:FF:000009">
    <property type="entry name" value="Carnitinyl-CoA dehydratase"/>
    <property type="match status" value="1"/>
</dbReference>
<dbReference type="InterPro" id="IPR029045">
    <property type="entry name" value="ClpP/crotonase-like_dom_sf"/>
</dbReference>
<organism evidence="4 5">
    <name type="scientific">Dermatophagoides pteronyssinus</name>
    <name type="common">European house dust mite</name>
    <dbReference type="NCBI Taxonomy" id="6956"/>
    <lineage>
        <taxon>Eukaryota</taxon>
        <taxon>Metazoa</taxon>
        <taxon>Ecdysozoa</taxon>
        <taxon>Arthropoda</taxon>
        <taxon>Chelicerata</taxon>
        <taxon>Arachnida</taxon>
        <taxon>Acari</taxon>
        <taxon>Acariformes</taxon>
        <taxon>Sarcoptiformes</taxon>
        <taxon>Astigmata</taxon>
        <taxon>Psoroptidia</taxon>
        <taxon>Analgoidea</taxon>
        <taxon>Pyroglyphidae</taxon>
        <taxon>Dermatophagoidinae</taxon>
        <taxon>Dermatophagoides</taxon>
    </lineage>
</organism>
<dbReference type="Proteomes" id="UP000515146">
    <property type="component" value="Unplaced"/>
</dbReference>
<dbReference type="InterPro" id="IPR018376">
    <property type="entry name" value="Enoyl-CoA_hyd/isom_CS"/>
</dbReference>
<comment type="similarity">
    <text evidence="1 3">Belongs to the enoyl-CoA hydratase/isomerase family.</text>
</comment>
<reference evidence="5" key="1">
    <citation type="submission" date="2025-08" db="UniProtKB">
        <authorList>
            <consortium name="RefSeq"/>
        </authorList>
    </citation>
    <scope>IDENTIFICATION</scope>
    <source>
        <strain evidence="5">Airmid</strain>
    </source>
</reference>
<evidence type="ECO:0000256" key="2">
    <source>
        <dbReference type="ARBA" id="ARBA00023239"/>
    </source>
</evidence>
<evidence type="ECO:0000256" key="3">
    <source>
        <dbReference type="RuleBase" id="RU003707"/>
    </source>
</evidence>
<dbReference type="InterPro" id="IPR014748">
    <property type="entry name" value="Enoyl-CoA_hydra_C"/>
</dbReference>
<evidence type="ECO:0000256" key="1">
    <source>
        <dbReference type="ARBA" id="ARBA00005254"/>
    </source>
</evidence>
<dbReference type="FunCoup" id="A0A6P6YDS1">
    <property type="interactions" value="1192"/>
</dbReference>
<dbReference type="AlphaFoldDB" id="A0A6P6YDS1"/>
<protein>
    <submittedName>
        <fullName evidence="5">Methylglutaconyl-CoA hydratase, mitochondrial-like</fullName>
    </submittedName>
</protein>
<keyword evidence="2" id="KW-0456">Lyase</keyword>
<dbReference type="GO" id="GO:0006635">
    <property type="term" value="P:fatty acid beta-oxidation"/>
    <property type="evidence" value="ECO:0007669"/>
    <property type="project" value="TreeGrafter"/>
</dbReference>
<name>A0A6P6YDS1_DERPT</name>
<evidence type="ECO:0000313" key="5">
    <source>
        <dbReference type="RefSeq" id="XP_027203026.1"/>
    </source>
</evidence>
<dbReference type="Gene3D" id="1.10.12.10">
    <property type="entry name" value="Lyase 2-enoyl-coa Hydratase, Chain A, domain 2"/>
    <property type="match status" value="1"/>
</dbReference>
<dbReference type="GO" id="GO:0004300">
    <property type="term" value="F:enoyl-CoA hydratase activity"/>
    <property type="evidence" value="ECO:0007669"/>
    <property type="project" value="UniProtKB-ARBA"/>
</dbReference>
<dbReference type="OMA" id="YEQAHAW"/>
<dbReference type="InterPro" id="IPR001753">
    <property type="entry name" value="Enoyl-CoA_hydra/iso"/>
</dbReference>
<dbReference type="Pfam" id="PF00378">
    <property type="entry name" value="ECH_1"/>
    <property type="match status" value="1"/>
</dbReference>
<dbReference type="CDD" id="cd06558">
    <property type="entry name" value="crotonase-like"/>
    <property type="match status" value="1"/>
</dbReference>
<dbReference type="FunFam" id="1.10.12.10:FF:000001">
    <property type="entry name" value="Probable enoyl-CoA hydratase, mitochondrial"/>
    <property type="match status" value="1"/>
</dbReference>
<dbReference type="OrthoDB" id="410701at2759"/>
<sequence>MTQMLKHFLLNNQSSIQKLISLSNKSTIKTTLKSSIRTVIATSFTSQRDDEVFMSRLSGEHNGIVVLSLNRPKAANSLSKSLVSSLNNSIYQLTKDDEIRVLIIRSVVPGVFCAGADLKERASMHIKEVPLFVTKLRSISNAIADFPHPTIAAIDGAALGGGLEYALAADLRIASMNAKLGLVETKLAIIPGAGGTQRLPRIIPIHIAKELIFTGRIIDGQQAFQYGMVNYVVPQNQTHDAAYQRSVILAEEMLQTGPIALKAAKMAINRGSEVDINTGLAIEGACYQQCLHTKDRIEGLQAFQEKRPPIYQGE</sequence>
<dbReference type="RefSeq" id="XP_027203026.1">
    <property type="nucleotide sequence ID" value="XM_027347225.1"/>
</dbReference>
<accession>A0A6P6YDS1</accession>
<dbReference type="PANTHER" id="PTHR11941">
    <property type="entry name" value="ENOYL-COA HYDRATASE-RELATED"/>
    <property type="match status" value="1"/>
</dbReference>
<dbReference type="KEGG" id="dpte:113796930"/>
<dbReference type="GO" id="GO:0005739">
    <property type="term" value="C:mitochondrion"/>
    <property type="evidence" value="ECO:0007669"/>
    <property type="project" value="TreeGrafter"/>
</dbReference>
<dbReference type="Gene3D" id="3.90.226.10">
    <property type="entry name" value="2-enoyl-CoA Hydratase, Chain A, domain 1"/>
    <property type="match status" value="1"/>
</dbReference>
<keyword evidence="4" id="KW-1185">Reference proteome</keyword>
<dbReference type="PANTHER" id="PTHR11941:SF171">
    <property type="entry name" value="SD19268P"/>
    <property type="match status" value="1"/>
</dbReference>
<evidence type="ECO:0000313" key="4">
    <source>
        <dbReference type="Proteomes" id="UP000515146"/>
    </source>
</evidence>
<proteinExistence type="inferred from homology"/>
<dbReference type="InParanoid" id="A0A6P6YDS1"/>
<gene>
    <name evidence="5" type="primary">LOC113796930</name>
</gene>
<dbReference type="SUPFAM" id="SSF52096">
    <property type="entry name" value="ClpP/crotonase"/>
    <property type="match status" value="1"/>
</dbReference>